<keyword evidence="1" id="KW-0489">Methyltransferase</keyword>
<gene>
    <name evidence="1" type="ORF">OO017_01420</name>
</gene>
<organism evidence="1 2">
    <name type="scientific">Pontibacter anaerobius</name>
    <dbReference type="NCBI Taxonomy" id="2993940"/>
    <lineage>
        <taxon>Bacteria</taxon>
        <taxon>Pseudomonadati</taxon>
        <taxon>Bacteroidota</taxon>
        <taxon>Cytophagia</taxon>
        <taxon>Cytophagales</taxon>
        <taxon>Hymenobacteraceae</taxon>
        <taxon>Pontibacter</taxon>
    </lineage>
</organism>
<dbReference type="RefSeq" id="WP_266050648.1">
    <property type="nucleotide sequence ID" value="NZ_JAPFQO010000001.1"/>
</dbReference>
<proteinExistence type="predicted"/>
<dbReference type="GO" id="GO:0008168">
    <property type="term" value="F:methyltransferase activity"/>
    <property type="evidence" value="ECO:0007669"/>
    <property type="project" value="UniProtKB-KW"/>
</dbReference>
<keyword evidence="1" id="KW-0808">Transferase</keyword>
<dbReference type="Proteomes" id="UP001207228">
    <property type="component" value="Unassembled WGS sequence"/>
</dbReference>
<dbReference type="GO" id="GO:0032259">
    <property type="term" value="P:methylation"/>
    <property type="evidence" value="ECO:0007669"/>
    <property type="project" value="UniProtKB-KW"/>
</dbReference>
<evidence type="ECO:0000313" key="1">
    <source>
        <dbReference type="EMBL" id="MCX2738592.1"/>
    </source>
</evidence>
<reference evidence="1 2" key="1">
    <citation type="submission" date="2022-11" db="EMBL/GenBank/DDBJ databases">
        <title>The characterization of three novel Bacteroidetes species and genomic analysis of their roles in tidal elemental geochemical cycles.</title>
        <authorList>
            <person name="Ma K.-J."/>
        </authorList>
    </citation>
    <scope>NUCLEOTIDE SEQUENCE [LARGE SCALE GENOMIC DNA]</scope>
    <source>
        <strain evidence="1 2">M82</strain>
    </source>
</reference>
<dbReference type="EMBL" id="JAPFQO010000001">
    <property type="protein sequence ID" value="MCX2738592.1"/>
    <property type="molecule type" value="Genomic_DNA"/>
</dbReference>
<comment type="caution">
    <text evidence="1">The sequence shown here is derived from an EMBL/GenBank/DDBJ whole genome shotgun (WGS) entry which is preliminary data.</text>
</comment>
<keyword evidence="2" id="KW-1185">Reference proteome</keyword>
<accession>A0ABT3RB41</accession>
<protein>
    <submittedName>
        <fullName evidence="1">RNA methyltransferase</fullName>
    </submittedName>
</protein>
<sequence length="125" mass="13109">MPKAKNISSHVRHLLMSVTLLWALMLNGQEVVAYTSANGAAQQTSTELTSAPDAENKTLVKQKVSLVGTTSFVALNLQQAMEPLPQQPAFAFPASALLPAAYTAVPPGAGFAARILPTTLQPNAP</sequence>
<evidence type="ECO:0000313" key="2">
    <source>
        <dbReference type="Proteomes" id="UP001207228"/>
    </source>
</evidence>
<name>A0ABT3RB41_9BACT</name>